<keyword evidence="1 3" id="KW-0378">Hydrolase</keyword>
<dbReference type="HOGENOM" id="CLU_016658_2_0_6"/>
<dbReference type="RefSeq" id="WP_005771369.1">
    <property type="nucleotide sequence ID" value="NC_009727.1"/>
</dbReference>
<name>A9KEE3_COXBN</name>
<feature type="chain" id="PRO_5002740048" evidence="2">
    <location>
        <begin position="20"/>
        <end position="331"/>
    </location>
</feature>
<evidence type="ECO:0000256" key="1">
    <source>
        <dbReference type="PIRNR" id="PIRNR000962"/>
    </source>
</evidence>
<dbReference type="CDD" id="cd07735">
    <property type="entry name" value="class_II_PDE_MBL-fold"/>
    <property type="match status" value="1"/>
</dbReference>
<dbReference type="GO" id="GO:0004115">
    <property type="term" value="F:3',5'-cyclic-AMP phosphodiesterase activity"/>
    <property type="evidence" value="ECO:0007669"/>
    <property type="project" value="UniProtKB-UniRule"/>
</dbReference>
<dbReference type="PANTHER" id="PTHR28283">
    <property type="entry name" value="3',5'-CYCLIC-NUCLEOTIDE PHOSPHODIESTERASE 1"/>
    <property type="match status" value="1"/>
</dbReference>
<dbReference type="PANTHER" id="PTHR28283:SF1">
    <property type="entry name" value="3',5'-CYCLIC-NUCLEOTIDE PHOSPHODIESTERASE 1"/>
    <property type="match status" value="1"/>
</dbReference>
<keyword evidence="2" id="KW-0732">Signal</keyword>
<organism evidence="3 4">
    <name type="scientific">Coxiella burnetii (strain Dugway 5J108-111)</name>
    <dbReference type="NCBI Taxonomy" id="434922"/>
    <lineage>
        <taxon>Bacteria</taxon>
        <taxon>Pseudomonadati</taxon>
        <taxon>Pseudomonadota</taxon>
        <taxon>Gammaproteobacteria</taxon>
        <taxon>Legionellales</taxon>
        <taxon>Coxiellaceae</taxon>
        <taxon>Coxiella</taxon>
    </lineage>
</organism>
<dbReference type="KEGG" id="cbd:CBUD_1625"/>
<dbReference type="EMBL" id="CP000733">
    <property type="protein sequence ID" value="ABS77412.1"/>
    <property type="molecule type" value="Genomic_DNA"/>
</dbReference>
<dbReference type="PIRSF" id="PIRSF000962">
    <property type="entry name" value="Cyc_nuc_PDEase"/>
    <property type="match status" value="1"/>
</dbReference>
<dbReference type="PRINTS" id="PR00388">
    <property type="entry name" value="PDIESTERASE2"/>
</dbReference>
<keyword evidence="1" id="KW-0114">cAMP</keyword>
<dbReference type="Proteomes" id="UP000008555">
    <property type="component" value="Chromosome"/>
</dbReference>
<dbReference type="Gene3D" id="3.60.15.10">
    <property type="entry name" value="Ribonuclease Z/Hydroxyacylglutathione hydrolase-like"/>
    <property type="match status" value="1"/>
</dbReference>
<gene>
    <name evidence="3" type="primary">cpdP</name>
    <name evidence="3" type="ordered locus">CBUD_1625</name>
</gene>
<dbReference type="GO" id="GO:0006198">
    <property type="term" value="P:cAMP catabolic process"/>
    <property type="evidence" value="ECO:0007669"/>
    <property type="project" value="UniProtKB-UniRule"/>
</dbReference>
<protein>
    <submittedName>
        <fullName evidence="3">3',5'-cyclic-nucleotide phosphodiesterase</fullName>
        <ecNumber evidence="3">3.1.4.17</ecNumber>
    </submittedName>
</protein>
<evidence type="ECO:0000313" key="4">
    <source>
        <dbReference type="Proteomes" id="UP000008555"/>
    </source>
</evidence>
<dbReference type="GO" id="GO:1902660">
    <property type="term" value="P:negative regulation of glucose mediated signaling pathway"/>
    <property type="evidence" value="ECO:0007669"/>
    <property type="project" value="TreeGrafter"/>
</dbReference>
<dbReference type="AlphaFoldDB" id="A9KEE3"/>
<comment type="similarity">
    <text evidence="1">Belongs to the cyclic nucleotide phosphodiesterase class-II family.</text>
</comment>
<evidence type="ECO:0000313" key="3">
    <source>
        <dbReference type="EMBL" id="ABS77412.1"/>
    </source>
</evidence>
<dbReference type="GO" id="GO:0047555">
    <property type="term" value="F:3',5'-cyclic-GMP phosphodiesterase activity"/>
    <property type="evidence" value="ECO:0007669"/>
    <property type="project" value="TreeGrafter"/>
</dbReference>
<dbReference type="Pfam" id="PF02112">
    <property type="entry name" value="PDEase_II"/>
    <property type="match status" value="1"/>
</dbReference>
<reference evidence="3 4" key="1">
    <citation type="journal article" date="2009" name="Infect. Immun.">
        <title>Comparative genomics reveal extensive transposon-mediated genomic plasticity and diversity among potential effector proteins within the genus Coxiella.</title>
        <authorList>
            <person name="Beare P.A."/>
            <person name="Unsworth N."/>
            <person name="Andoh M."/>
            <person name="Voth D.E."/>
            <person name="Omsland A."/>
            <person name="Gilk S.D."/>
            <person name="Williams K.P."/>
            <person name="Sobral B.W."/>
            <person name="Kupko J.J.III."/>
            <person name="Porcella S.F."/>
            <person name="Samuel J.E."/>
            <person name="Heinzen R.A."/>
        </authorList>
    </citation>
    <scope>NUCLEOTIDE SEQUENCE [LARGE SCALE GENOMIC DNA]</scope>
    <source>
        <strain evidence="3 4">Dugway 5J108-111</strain>
    </source>
</reference>
<dbReference type="EC" id="3.1.4.17" evidence="3"/>
<dbReference type="InterPro" id="IPR036866">
    <property type="entry name" value="RibonucZ/Hydroxyglut_hydro"/>
</dbReference>
<dbReference type="SUPFAM" id="SSF56281">
    <property type="entry name" value="Metallo-hydrolase/oxidoreductase"/>
    <property type="match status" value="1"/>
</dbReference>
<proteinExistence type="inferred from homology"/>
<sequence>MRRLFFVLFLYLFFDVALAAPAFQLIALGVHGGWSDGNLSTYLAAPLGSDQYVSLDAGTLINGVEKAIAQGSFARLAVKTKGNLRNAIVENHIPVYLISHAHFDHIMGFVIAAPNLKEKQLLLARAETMRVLLRNVFNWQVWINSGNIGEKPRLGFQRFEELPLRRWISLPRTKLEVKAFPLNHGKGYPSTAFLLKHKNDYLLYFGDTGADSIEHDNKIQQIWREIAPLIRRHQLHAILLECSYTNAQPNNQLFGHLKPELFLMELHKLAAQVSPHTSNALKGLVVFVTHIKPSLTMPDNQVAKIIFQELKKGNSLGVRFILPRQGERYVF</sequence>
<dbReference type="InterPro" id="IPR000396">
    <property type="entry name" value="Pdiesterase2"/>
</dbReference>
<feature type="signal peptide" evidence="2">
    <location>
        <begin position="1"/>
        <end position="19"/>
    </location>
</feature>
<evidence type="ECO:0000256" key="2">
    <source>
        <dbReference type="SAM" id="SignalP"/>
    </source>
</evidence>
<accession>A9KEE3</accession>